<evidence type="ECO:0000259" key="6">
    <source>
        <dbReference type="Pfam" id="PF08281"/>
    </source>
</evidence>
<name>A0A1V9F541_9BACT</name>
<accession>A0A1V9F541</accession>
<dbReference type="Pfam" id="PF04542">
    <property type="entry name" value="Sigma70_r2"/>
    <property type="match status" value="1"/>
</dbReference>
<evidence type="ECO:0000259" key="5">
    <source>
        <dbReference type="Pfam" id="PF04542"/>
    </source>
</evidence>
<dbReference type="NCBIfam" id="TIGR02937">
    <property type="entry name" value="sigma70-ECF"/>
    <property type="match status" value="1"/>
</dbReference>
<dbReference type="AlphaFoldDB" id="A0A1V9F541"/>
<dbReference type="GO" id="GO:0006352">
    <property type="term" value="P:DNA-templated transcription initiation"/>
    <property type="evidence" value="ECO:0007669"/>
    <property type="project" value="InterPro"/>
</dbReference>
<dbReference type="InterPro" id="IPR014327">
    <property type="entry name" value="RNA_pol_sigma70_bacteroid"/>
</dbReference>
<evidence type="ECO:0000256" key="3">
    <source>
        <dbReference type="ARBA" id="ARBA00023082"/>
    </source>
</evidence>
<feature type="domain" description="RNA polymerase sigma factor 70 region 4 type 2" evidence="6">
    <location>
        <begin position="124"/>
        <end position="175"/>
    </location>
</feature>
<dbReference type="OrthoDB" id="799938at2"/>
<dbReference type="EMBL" id="LVXG01000006">
    <property type="protein sequence ID" value="OQP53405.1"/>
    <property type="molecule type" value="Genomic_DNA"/>
</dbReference>
<organism evidence="7 8">
    <name type="scientific">Niastella yeongjuensis</name>
    <dbReference type="NCBI Taxonomy" id="354355"/>
    <lineage>
        <taxon>Bacteria</taxon>
        <taxon>Pseudomonadati</taxon>
        <taxon>Bacteroidota</taxon>
        <taxon>Chitinophagia</taxon>
        <taxon>Chitinophagales</taxon>
        <taxon>Chitinophagaceae</taxon>
        <taxon>Niastella</taxon>
    </lineage>
</organism>
<dbReference type="CDD" id="cd06171">
    <property type="entry name" value="Sigma70_r4"/>
    <property type="match status" value="1"/>
</dbReference>
<evidence type="ECO:0000256" key="1">
    <source>
        <dbReference type="ARBA" id="ARBA00010641"/>
    </source>
</evidence>
<keyword evidence="4" id="KW-0804">Transcription</keyword>
<evidence type="ECO:0000256" key="4">
    <source>
        <dbReference type="ARBA" id="ARBA00023163"/>
    </source>
</evidence>
<evidence type="ECO:0000256" key="2">
    <source>
        <dbReference type="ARBA" id="ARBA00023015"/>
    </source>
</evidence>
<comment type="similarity">
    <text evidence="1">Belongs to the sigma-70 factor family. ECF subfamily.</text>
</comment>
<comment type="caution">
    <text evidence="7">The sequence shown here is derived from an EMBL/GenBank/DDBJ whole genome shotgun (WGS) entry which is preliminary data.</text>
</comment>
<dbReference type="SUPFAM" id="SSF88946">
    <property type="entry name" value="Sigma2 domain of RNA polymerase sigma factors"/>
    <property type="match status" value="1"/>
</dbReference>
<dbReference type="InterPro" id="IPR013325">
    <property type="entry name" value="RNA_pol_sigma_r2"/>
</dbReference>
<keyword evidence="8" id="KW-1185">Reference proteome</keyword>
<dbReference type="PANTHER" id="PTHR43133:SF46">
    <property type="entry name" value="RNA POLYMERASE SIGMA-70 FACTOR ECF SUBFAMILY"/>
    <property type="match status" value="1"/>
</dbReference>
<evidence type="ECO:0000313" key="7">
    <source>
        <dbReference type="EMBL" id="OQP53405.1"/>
    </source>
</evidence>
<sequence>MSNHTLQQEAALVQRLSSGDEEAFRVLFEWYTPKLLAFVIGMTKSQTQAEELVQDSFLKIWTNRASMANVEDFGGYLFIIARNKVMDHFRRMTTEAKVKHAVWKNISESQNSTEEHIDASESRRLVSAAIEQLSTQKQTIFQLSRYEGLTHEEIAEKLGLSKSTVKNHLVETLRHIKEFLQRHTDTAIMLVIMHFLKK</sequence>
<dbReference type="InterPro" id="IPR014284">
    <property type="entry name" value="RNA_pol_sigma-70_dom"/>
</dbReference>
<feature type="domain" description="RNA polymerase sigma-70 region 2" evidence="5">
    <location>
        <begin position="27"/>
        <end position="91"/>
    </location>
</feature>
<dbReference type="GO" id="GO:0003677">
    <property type="term" value="F:DNA binding"/>
    <property type="evidence" value="ECO:0007669"/>
    <property type="project" value="InterPro"/>
</dbReference>
<dbReference type="Gene3D" id="1.10.1740.10">
    <property type="match status" value="1"/>
</dbReference>
<evidence type="ECO:0000313" key="8">
    <source>
        <dbReference type="Proteomes" id="UP000192610"/>
    </source>
</evidence>
<protein>
    <recommendedName>
        <fullName evidence="9">HTH luxR-type domain-containing protein</fullName>
    </recommendedName>
</protein>
<dbReference type="Gene3D" id="1.10.10.10">
    <property type="entry name" value="Winged helix-like DNA-binding domain superfamily/Winged helix DNA-binding domain"/>
    <property type="match status" value="1"/>
</dbReference>
<dbReference type="PANTHER" id="PTHR43133">
    <property type="entry name" value="RNA POLYMERASE ECF-TYPE SIGMA FACTO"/>
    <property type="match status" value="1"/>
</dbReference>
<dbReference type="RefSeq" id="WP_081197752.1">
    <property type="nucleotide sequence ID" value="NZ_FOCZ01000008.1"/>
</dbReference>
<dbReference type="InterPro" id="IPR039425">
    <property type="entry name" value="RNA_pol_sigma-70-like"/>
</dbReference>
<reference evidence="8" key="1">
    <citation type="submission" date="2016-04" db="EMBL/GenBank/DDBJ databases">
        <authorList>
            <person name="Chen L."/>
            <person name="Zhuang W."/>
            <person name="Wang G."/>
        </authorList>
    </citation>
    <scope>NUCLEOTIDE SEQUENCE [LARGE SCALE GENOMIC DNA]</scope>
    <source>
        <strain evidence="8">17621</strain>
    </source>
</reference>
<gene>
    <name evidence="7" type="ORF">A4H97_23435</name>
</gene>
<dbReference type="NCBIfam" id="TIGR02985">
    <property type="entry name" value="Sig70_bacteroi1"/>
    <property type="match status" value="1"/>
</dbReference>
<dbReference type="STRING" id="354355.SAMN05660816_04514"/>
<evidence type="ECO:0008006" key="9">
    <source>
        <dbReference type="Google" id="ProtNLM"/>
    </source>
</evidence>
<dbReference type="InterPro" id="IPR013249">
    <property type="entry name" value="RNA_pol_sigma70_r4_t2"/>
</dbReference>
<dbReference type="Pfam" id="PF08281">
    <property type="entry name" value="Sigma70_r4_2"/>
    <property type="match status" value="1"/>
</dbReference>
<dbReference type="InterPro" id="IPR007627">
    <property type="entry name" value="RNA_pol_sigma70_r2"/>
</dbReference>
<proteinExistence type="inferred from homology"/>
<dbReference type="GO" id="GO:0016987">
    <property type="term" value="F:sigma factor activity"/>
    <property type="evidence" value="ECO:0007669"/>
    <property type="project" value="UniProtKB-KW"/>
</dbReference>
<dbReference type="Proteomes" id="UP000192610">
    <property type="component" value="Unassembled WGS sequence"/>
</dbReference>
<dbReference type="InterPro" id="IPR013324">
    <property type="entry name" value="RNA_pol_sigma_r3/r4-like"/>
</dbReference>
<dbReference type="InterPro" id="IPR036388">
    <property type="entry name" value="WH-like_DNA-bd_sf"/>
</dbReference>
<keyword evidence="3" id="KW-0731">Sigma factor</keyword>
<dbReference type="SUPFAM" id="SSF88659">
    <property type="entry name" value="Sigma3 and sigma4 domains of RNA polymerase sigma factors"/>
    <property type="match status" value="1"/>
</dbReference>
<keyword evidence="2" id="KW-0805">Transcription regulation</keyword>